<proteinExistence type="predicted"/>
<dbReference type="STRING" id="173990.SAMN05660691_02698"/>
<protein>
    <submittedName>
        <fullName evidence="1">Uncharacterized protein</fullName>
    </submittedName>
</protein>
<dbReference type="EMBL" id="FNXF01000010">
    <property type="protein sequence ID" value="SEH99735.1"/>
    <property type="molecule type" value="Genomic_DNA"/>
</dbReference>
<dbReference type="AlphaFoldDB" id="A0A1H6ME53"/>
<name>A0A1H6ME53_9GAMM</name>
<sequence>MTETETIKQQCTALRTDIDTLIQQPAYDVEQVAALVKQLNQHLCQSIPPQDNIESFALFLQQNLDWLQATMAKLSADKEAVAGNMLEIKKGQRARHSYGQHN</sequence>
<dbReference type="Proteomes" id="UP000199371">
    <property type="component" value="Unassembled WGS sequence"/>
</dbReference>
<evidence type="ECO:0000313" key="2">
    <source>
        <dbReference type="Proteomes" id="UP000199371"/>
    </source>
</evidence>
<dbReference type="OrthoDB" id="5770478at2"/>
<accession>A0A1H6ME53</accession>
<organism evidence="1 2">
    <name type="scientific">Rheinheimera pacifica</name>
    <dbReference type="NCBI Taxonomy" id="173990"/>
    <lineage>
        <taxon>Bacteria</taxon>
        <taxon>Pseudomonadati</taxon>
        <taxon>Pseudomonadota</taxon>
        <taxon>Gammaproteobacteria</taxon>
        <taxon>Chromatiales</taxon>
        <taxon>Chromatiaceae</taxon>
        <taxon>Rheinheimera</taxon>
    </lineage>
</organism>
<gene>
    <name evidence="1" type="ORF">SAMN05660691_02698</name>
</gene>
<evidence type="ECO:0000313" key="1">
    <source>
        <dbReference type="EMBL" id="SEH99735.1"/>
    </source>
</evidence>
<reference evidence="2" key="1">
    <citation type="submission" date="2016-10" db="EMBL/GenBank/DDBJ databases">
        <authorList>
            <person name="Varghese N."/>
            <person name="Submissions S."/>
        </authorList>
    </citation>
    <scope>NUCLEOTIDE SEQUENCE [LARGE SCALE GENOMIC DNA]</scope>
    <source>
        <strain evidence="2">DSM 17616</strain>
    </source>
</reference>
<keyword evidence="2" id="KW-1185">Reference proteome</keyword>
<dbReference type="RefSeq" id="WP_092794198.1">
    <property type="nucleotide sequence ID" value="NZ_FNXF01000010.1"/>
</dbReference>